<protein>
    <recommendedName>
        <fullName evidence="4">Chemotaxis protein</fullName>
    </recommendedName>
</protein>
<feature type="coiled-coil region" evidence="1">
    <location>
        <begin position="17"/>
        <end position="44"/>
    </location>
</feature>
<evidence type="ECO:0000313" key="2">
    <source>
        <dbReference type="EMBL" id="UUR07610.1"/>
    </source>
</evidence>
<keyword evidence="1" id="KW-0175">Coiled coil</keyword>
<name>A0ABY5MSX5_9SPHN</name>
<dbReference type="Proteomes" id="UP000831921">
    <property type="component" value="Chromosome"/>
</dbReference>
<gene>
    <name evidence="2" type="ORF">M1K48_11810</name>
</gene>
<proteinExistence type="predicted"/>
<evidence type="ECO:0000256" key="1">
    <source>
        <dbReference type="SAM" id="Coils"/>
    </source>
</evidence>
<sequence length="114" mass="12129">MRRQIIEQTAFNVAQQVRAVEDSIEAALIELAELQNRMIRARSVAGVGIATGHDALEQIVVSLQGLIRARGGMAHCHAALVTAKQHVPGLRAVSFGDGQDCPPLPQTATLQVVA</sequence>
<evidence type="ECO:0000313" key="3">
    <source>
        <dbReference type="Proteomes" id="UP000831921"/>
    </source>
</evidence>
<reference evidence="2 3" key="1">
    <citation type="submission" date="2022-05" db="EMBL/GenBank/DDBJ databases">
        <title>S8-45 Sphingomonas ultraviolaceadurans.</title>
        <authorList>
            <person name="Liu Y."/>
        </authorList>
    </citation>
    <scope>NUCLEOTIDE SEQUENCE [LARGE SCALE GENOMIC DNA]</scope>
    <source>
        <strain evidence="2 3">S8-45</strain>
    </source>
</reference>
<organism evidence="2 3">
    <name type="scientific">Sphingomonas glaciei</name>
    <dbReference type="NCBI Taxonomy" id="2938948"/>
    <lineage>
        <taxon>Bacteria</taxon>
        <taxon>Pseudomonadati</taxon>
        <taxon>Pseudomonadota</taxon>
        <taxon>Alphaproteobacteria</taxon>
        <taxon>Sphingomonadales</taxon>
        <taxon>Sphingomonadaceae</taxon>
        <taxon>Sphingomonas</taxon>
    </lineage>
</organism>
<accession>A0ABY5MSX5</accession>
<evidence type="ECO:0008006" key="4">
    <source>
        <dbReference type="Google" id="ProtNLM"/>
    </source>
</evidence>
<keyword evidence="3" id="KW-1185">Reference proteome</keyword>
<dbReference type="EMBL" id="CP097253">
    <property type="protein sequence ID" value="UUR07610.1"/>
    <property type="molecule type" value="Genomic_DNA"/>
</dbReference>
<dbReference type="RefSeq" id="WP_249503396.1">
    <property type="nucleotide sequence ID" value="NZ_CP097253.1"/>
</dbReference>